<dbReference type="InterPro" id="IPR013429">
    <property type="entry name" value="Regulatory_FmdB_Zinc_ribbon"/>
</dbReference>
<name>A0A381QM34_9ZZZZ</name>
<dbReference type="Pfam" id="PF09723">
    <property type="entry name" value="Zn_ribbon_8"/>
    <property type="match status" value="1"/>
</dbReference>
<organism evidence="3">
    <name type="scientific">marine metagenome</name>
    <dbReference type="NCBI Taxonomy" id="408172"/>
    <lineage>
        <taxon>unclassified sequences</taxon>
        <taxon>metagenomes</taxon>
        <taxon>ecological metagenomes</taxon>
    </lineage>
</organism>
<feature type="domain" description="Putative regulatory protein FmdB zinc ribbon" evidence="2">
    <location>
        <begin position="1"/>
        <end position="41"/>
    </location>
</feature>
<reference evidence="3" key="1">
    <citation type="submission" date="2018-05" db="EMBL/GenBank/DDBJ databases">
        <authorList>
            <person name="Lanie J.A."/>
            <person name="Ng W.-L."/>
            <person name="Kazmierczak K.M."/>
            <person name="Andrzejewski T.M."/>
            <person name="Davidsen T.M."/>
            <person name="Wayne K.J."/>
            <person name="Tettelin H."/>
            <person name="Glass J.I."/>
            <person name="Rusch D."/>
            <person name="Podicherti R."/>
            <person name="Tsui H.-C.T."/>
            <person name="Winkler M.E."/>
        </authorList>
    </citation>
    <scope>NUCLEOTIDE SEQUENCE</scope>
</reference>
<feature type="compositionally biased region" description="Basic and acidic residues" evidence="1">
    <location>
        <begin position="47"/>
        <end position="82"/>
    </location>
</feature>
<protein>
    <recommendedName>
        <fullName evidence="2">Putative regulatory protein FmdB zinc ribbon domain-containing protein</fullName>
    </recommendedName>
</protein>
<accession>A0A381QM34</accession>
<gene>
    <name evidence="3" type="ORF">METZ01_LOCUS31497</name>
</gene>
<proteinExistence type="predicted"/>
<dbReference type="EMBL" id="UINC01001360">
    <property type="protein sequence ID" value="SUZ78643.1"/>
    <property type="molecule type" value="Genomic_DNA"/>
</dbReference>
<evidence type="ECO:0000256" key="1">
    <source>
        <dbReference type="SAM" id="MobiDB-lite"/>
    </source>
</evidence>
<dbReference type="SMART" id="SM00834">
    <property type="entry name" value="CxxC_CXXC_SSSS"/>
    <property type="match status" value="1"/>
</dbReference>
<sequence length="82" mass="9690">MPIYDYLCRECGHEFEGLVRKELEIPDCPSCNGSDLEQLLSMPSVHSEARKERSMRAARTRDKVQAKEREYTQRQYELNHDD</sequence>
<dbReference type="AlphaFoldDB" id="A0A381QM34"/>
<evidence type="ECO:0000313" key="3">
    <source>
        <dbReference type="EMBL" id="SUZ78643.1"/>
    </source>
</evidence>
<dbReference type="NCBIfam" id="TIGR02605">
    <property type="entry name" value="CxxC_CxxC_SSSS"/>
    <property type="match status" value="1"/>
</dbReference>
<feature type="region of interest" description="Disordered" evidence="1">
    <location>
        <begin position="42"/>
        <end position="82"/>
    </location>
</feature>
<evidence type="ECO:0000259" key="2">
    <source>
        <dbReference type="SMART" id="SM00834"/>
    </source>
</evidence>